<gene>
    <name evidence="1" type="ORF">ILEXP_LOCUS46332</name>
</gene>
<organism evidence="1 2">
    <name type="scientific">Ilex paraguariensis</name>
    <name type="common">yerba mate</name>
    <dbReference type="NCBI Taxonomy" id="185542"/>
    <lineage>
        <taxon>Eukaryota</taxon>
        <taxon>Viridiplantae</taxon>
        <taxon>Streptophyta</taxon>
        <taxon>Embryophyta</taxon>
        <taxon>Tracheophyta</taxon>
        <taxon>Spermatophyta</taxon>
        <taxon>Magnoliopsida</taxon>
        <taxon>eudicotyledons</taxon>
        <taxon>Gunneridae</taxon>
        <taxon>Pentapetalae</taxon>
        <taxon>asterids</taxon>
        <taxon>campanulids</taxon>
        <taxon>Aquifoliales</taxon>
        <taxon>Aquifoliaceae</taxon>
        <taxon>Ilex</taxon>
    </lineage>
</organism>
<proteinExistence type="predicted"/>
<sequence length="62" mass="6909">MSSKGPRIATRDARPINFGTVHVVAQLLNFTTPAIDIGHQHIRLLRASITLLLPSLPLRWNI</sequence>
<keyword evidence="2" id="KW-1185">Reference proteome</keyword>
<reference evidence="1 2" key="1">
    <citation type="submission" date="2024-02" db="EMBL/GenBank/DDBJ databases">
        <authorList>
            <person name="Vignale AGUSTIN F."/>
            <person name="Sosa J E."/>
            <person name="Modenutti C."/>
        </authorList>
    </citation>
    <scope>NUCLEOTIDE SEQUENCE [LARGE SCALE GENOMIC DNA]</scope>
</reference>
<comment type="caution">
    <text evidence="1">The sequence shown here is derived from an EMBL/GenBank/DDBJ whole genome shotgun (WGS) entry which is preliminary data.</text>
</comment>
<dbReference type="EMBL" id="CAUOFW020006835">
    <property type="protein sequence ID" value="CAK9176479.1"/>
    <property type="molecule type" value="Genomic_DNA"/>
</dbReference>
<evidence type="ECO:0000313" key="2">
    <source>
        <dbReference type="Proteomes" id="UP001642360"/>
    </source>
</evidence>
<dbReference type="AlphaFoldDB" id="A0ABC8U3Z2"/>
<name>A0ABC8U3Z2_9AQUA</name>
<evidence type="ECO:0000313" key="1">
    <source>
        <dbReference type="EMBL" id="CAK9176479.1"/>
    </source>
</evidence>
<protein>
    <submittedName>
        <fullName evidence="1">Uncharacterized protein</fullName>
    </submittedName>
</protein>
<dbReference type="Proteomes" id="UP001642360">
    <property type="component" value="Unassembled WGS sequence"/>
</dbReference>
<accession>A0ABC8U3Z2</accession>